<keyword evidence="2" id="KW-1185">Reference proteome</keyword>
<sequence>YPQNVGRGLFELQRDVCLAIQRSALPWLRLFSVLNMH</sequence>
<dbReference type="EMBL" id="CAKMRJ010002348">
    <property type="protein sequence ID" value="CAH1428966.1"/>
    <property type="molecule type" value="Genomic_DNA"/>
</dbReference>
<proteinExistence type="predicted"/>
<gene>
    <name evidence="1" type="ORF">LVIROSA_LOCUS15857</name>
</gene>
<comment type="caution">
    <text evidence="1">The sequence shown here is derived from an EMBL/GenBank/DDBJ whole genome shotgun (WGS) entry which is preliminary data.</text>
</comment>
<reference evidence="1 2" key="1">
    <citation type="submission" date="2022-01" db="EMBL/GenBank/DDBJ databases">
        <authorList>
            <person name="Xiong W."/>
            <person name="Schranz E."/>
        </authorList>
    </citation>
    <scope>NUCLEOTIDE SEQUENCE [LARGE SCALE GENOMIC DNA]</scope>
</reference>
<name>A0AAU9MTZ3_9ASTR</name>
<dbReference type="AlphaFoldDB" id="A0AAU9MTZ3"/>
<protein>
    <recommendedName>
        <fullName evidence="3">ARM repeat superfamily protein</fullName>
    </recommendedName>
</protein>
<accession>A0AAU9MTZ3</accession>
<organism evidence="1 2">
    <name type="scientific">Lactuca virosa</name>
    <dbReference type="NCBI Taxonomy" id="75947"/>
    <lineage>
        <taxon>Eukaryota</taxon>
        <taxon>Viridiplantae</taxon>
        <taxon>Streptophyta</taxon>
        <taxon>Embryophyta</taxon>
        <taxon>Tracheophyta</taxon>
        <taxon>Spermatophyta</taxon>
        <taxon>Magnoliopsida</taxon>
        <taxon>eudicotyledons</taxon>
        <taxon>Gunneridae</taxon>
        <taxon>Pentapetalae</taxon>
        <taxon>asterids</taxon>
        <taxon>campanulids</taxon>
        <taxon>Asterales</taxon>
        <taxon>Asteraceae</taxon>
        <taxon>Cichorioideae</taxon>
        <taxon>Cichorieae</taxon>
        <taxon>Lactucinae</taxon>
        <taxon>Lactuca</taxon>
    </lineage>
</organism>
<dbReference type="Proteomes" id="UP001157418">
    <property type="component" value="Unassembled WGS sequence"/>
</dbReference>
<evidence type="ECO:0000313" key="2">
    <source>
        <dbReference type="Proteomes" id="UP001157418"/>
    </source>
</evidence>
<feature type="non-terminal residue" evidence="1">
    <location>
        <position position="1"/>
    </location>
</feature>
<evidence type="ECO:0000313" key="1">
    <source>
        <dbReference type="EMBL" id="CAH1428966.1"/>
    </source>
</evidence>
<evidence type="ECO:0008006" key="3">
    <source>
        <dbReference type="Google" id="ProtNLM"/>
    </source>
</evidence>